<dbReference type="InterPro" id="IPR001346">
    <property type="entry name" value="Interferon_reg_fact_DNA-bd_dom"/>
</dbReference>
<dbReference type="PANTHER" id="PTHR46600">
    <property type="entry name" value="THAP DOMAIN-CONTAINING"/>
    <property type="match status" value="1"/>
</dbReference>
<dbReference type="GO" id="GO:0008270">
    <property type="term" value="F:zinc ion binding"/>
    <property type="evidence" value="ECO:0007669"/>
    <property type="project" value="UniProtKB-KW"/>
</dbReference>
<evidence type="ECO:0000256" key="4">
    <source>
        <dbReference type="ARBA" id="ARBA00023125"/>
    </source>
</evidence>
<dbReference type="InterPro" id="IPR013087">
    <property type="entry name" value="Znf_C2H2_type"/>
</dbReference>
<dbReference type="PANTHER" id="PTHR46600:SF11">
    <property type="entry name" value="THAP DOMAIN-CONTAINING PROTEIN 10"/>
    <property type="match status" value="1"/>
</dbReference>
<feature type="region of interest" description="Disordered" evidence="7">
    <location>
        <begin position="301"/>
        <end position="329"/>
    </location>
</feature>
<evidence type="ECO:0000256" key="6">
    <source>
        <dbReference type="PROSITE-ProRule" id="PRU00309"/>
    </source>
</evidence>
<name>A0A147BD12_IXORI</name>
<dbReference type="InterPro" id="IPR036390">
    <property type="entry name" value="WH_DNA-bd_sf"/>
</dbReference>
<dbReference type="AlphaFoldDB" id="A0A147BD12"/>
<keyword evidence="2 5" id="KW-0863">Zinc-finger</keyword>
<accession>A0A147BD12</accession>
<dbReference type="GO" id="GO:0000976">
    <property type="term" value="F:transcription cis-regulatory region binding"/>
    <property type="evidence" value="ECO:0007669"/>
    <property type="project" value="InterPro"/>
</dbReference>
<feature type="compositionally biased region" description="Low complexity" evidence="7">
    <location>
        <begin position="744"/>
        <end position="758"/>
    </location>
</feature>
<dbReference type="InterPro" id="IPR036236">
    <property type="entry name" value="Znf_C2H2_sf"/>
</dbReference>
<organism evidence="11">
    <name type="scientific">Ixodes ricinus</name>
    <name type="common">Common tick</name>
    <name type="synonym">Acarus ricinus</name>
    <dbReference type="NCBI Taxonomy" id="34613"/>
    <lineage>
        <taxon>Eukaryota</taxon>
        <taxon>Metazoa</taxon>
        <taxon>Ecdysozoa</taxon>
        <taxon>Arthropoda</taxon>
        <taxon>Chelicerata</taxon>
        <taxon>Arachnida</taxon>
        <taxon>Acari</taxon>
        <taxon>Parasitiformes</taxon>
        <taxon>Ixodida</taxon>
        <taxon>Ixodoidea</taxon>
        <taxon>Ixodidae</taxon>
        <taxon>Ixodinae</taxon>
        <taxon>Ixodes</taxon>
    </lineage>
</organism>
<evidence type="ECO:0000256" key="7">
    <source>
        <dbReference type="SAM" id="MobiDB-lite"/>
    </source>
</evidence>
<dbReference type="SMART" id="SM00355">
    <property type="entry name" value="ZnF_C2H2"/>
    <property type="match status" value="4"/>
</dbReference>
<feature type="region of interest" description="Disordered" evidence="7">
    <location>
        <begin position="744"/>
        <end position="831"/>
    </location>
</feature>
<feature type="non-terminal residue" evidence="11">
    <location>
        <position position="867"/>
    </location>
</feature>
<keyword evidence="11" id="KW-0808">Transferase</keyword>
<dbReference type="InterPro" id="IPR036388">
    <property type="entry name" value="WH-like_DNA-bd_sf"/>
</dbReference>
<keyword evidence="3" id="KW-0862">Zinc</keyword>
<evidence type="ECO:0000256" key="3">
    <source>
        <dbReference type="ARBA" id="ARBA00022833"/>
    </source>
</evidence>
<feature type="compositionally biased region" description="Low complexity" evidence="7">
    <location>
        <begin position="699"/>
        <end position="713"/>
    </location>
</feature>
<feature type="domain" description="C2H2-type" evidence="8">
    <location>
        <begin position="535"/>
        <end position="562"/>
    </location>
</feature>
<keyword evidence="4 6" id="KW-0238">DNA-binding</keyword>
<feature type="domain" description="THAP-type" evidence="9">
    <location>
        <begin position="10"/>
        <end position="97"/>
    </location>
</feature>
<reference evidence="11" key="1">
    <citation type="journal article" date="2018" name="PLoS Negl. Trop. Dis.">
        <title>Sialome diversity of ticks revealed by RNAseq of single tick salivary glands.</title>
        <authorList>
            <person name="Perner J."/>
            <person name="Kropackova S."/>
            <person name="Kopacek P."/>
            <person name="Ribeiro J.M."/>
        </authorList>
    </citation>
    <scope>NUCLEOTIDE SEQUENCE</scope>
    <source>
        <strain evidence="11">Siblings of single egg batch collected in Ceske Budejovice</strain>
        <tissue evidence="11">Salivary glands</tissue>
    </source>
</reference>
<protein>
    <submittedName>
        <fullName evidence="11">Putative 52 kd repressor of inhibitor of protein kinase</fullName>
    </submittedName>
</protein>
<sequence length="867" mass="95209">MTKLTPAKTVPKAVSHCCAPTCANSSDNTDGVCFFRFPKDEERCKKWVANCGRADLEGKPAEKLFSSYYLCSAHFRKGCFSSRYRNRLVWNAVPTVFEHTAKEEPPLAAKATAKASANPAKPTRAGTSVGQQRFRRFFGFASKRRTSVQLRQGAPLLSSAPSPPQLKGAATKDIPQVVMAEAVEAESPRLPVYIEDHLYASHTAAHSATYSAVQPVFSTRFSMPSPSQSGVNRVHEIIVDHLDGDRLVMDVVEGGSIMDEKDAEAFKAAVEAALPLLQLSQQVPLGPPPRQTVVVTTSTAPPAYARPKEEPSEQVAEGGSSRGRASRKGPRMMQDFLLPHLDRGTFGERLQWLDRANGVFQIGWYHKNAAQWTKDDCVVFLEWDRLKKRPVAQNPHYWMEAKQRFRAALGKVTFGWTQPRCKATGGELKNVKVRKIKWTRDMRPPLGDTWQPRDPNWVSVTHGRVHRPTISRVRRQSPPPQLPYGEANGGRWNEEEEDTWGAPGDPCVCHRCGYTTRNRRVFLRHRMMHRDVRAFCCRYCTQRFCLPESLFLHLQVHSETFPYSCSSCGVKTRLLLQLWRHELRRLAQRLCLCHRCGLVCHVRENLRYHLAKAHGQNHVPAPDPNRKLAPVCTGEFGRPAAPKPKGGRAKPTGGQKPGVGKLKSTKPTKPRAGKPKAAEKSMAGRPTANKIGGAKGAAKKPAAAKTGANKSALGKATAKKLAAIKTEPGVEEVGNTATSASAAGELAASKAAADAPAAGEPKGLEMGAREDAEEVDSSQCETIELIIDELRRSEPGAKKQGSDDAPAAQERPKKKARVTAPPVVPPPVVLKVPTQTNHAGVVLAGMVTEQGLRRTQRIRTPKRKISA</sequence>
<dbReference type="SMART" id="SM00692">
    <property type="entry name" value="DM3"/>
    <property type="match status" value="1"/>
</dbReference>
<evidence type="ECO:0000259" key="8">
    <source>
        <dbReference type="PROSITE" id="PS50157"/>
    </source>
</evidence>
<dbReference type="SMART" id="SM00980">
    <property type="entry name" value="THAP"/>
    <property type="match status" value="1"/>
</dbReference>
<feature type="compositionally biased region" description="Basic residues" evidence="7">
    <location>
        <begin position="663"/>
        <end position="674"/>
    </location>
</feature>
<dbReference type="Gene3D" id="1.10.10.10">
    <property type="entry name" value="Winged helix-like DNA-binding domain superfamily/Winged helix DNA-binding domain"/>
    <property type="match status" value="1"/>
</dbReference>
<keyword evidence="11" id="KW-0418">Kinase</keyword>
<dbReference type="Pfam" id="PF00605">
    <property type="entry name" value="IRF"/>
    <property type="match status" value="1"/>
</dbReference>
<evidence type="ECO:0000259" key="9">
    <source>
        <dbReference type="PROSITE" id="PS50950"/>
    </source>
</evidence>
<evidence type="ECO:0000256" key="5">
    <source>
        <dbReference type="PROSITE-ProRule" id="PRU00042"/>
    </source>
</evidence>
<dbReference type="GO" id="GO:0016301">
    <property type="term" value="F:kinase activity"/>
    <property type="evidence" value="ECO:0007669"/>
    <property type="project" value="UniProtKB-KW"/>
</dbReference>
<dbReference type="InterPro" id="IPR026516">
    <property type="entry name" value="THAP1/10"/>
</dbReference>
<keyword evidence="1" id="KW-0479">Metal-binding</keyword>
<feature type="domain" description="IRF tryptophan pentad repeat" evidence="10">
    <location>
        <begin position="330"/>
        <end position="438"/>
    </location>
</feature>
<feature type="region of interest" description="Disordered" evidence="7">
    <location>
        <begin position="151"/>
        <end position="170"/>
    </location>
</feature>
<evidence type="ECO:0000256" key="1">
    <source>
        <dbReference type="ARBA" id="ARBA00022723"/>
    </source>
</evidence>
<dbReference type="PROSITE" id="PS50950">
    <property type="entry name" value="ZF_THAP"/>
    <property type="match status" value="1"/>
</dbReference>
<dbReference type="Pfam" id="PF05485">
    <property type="entry name" value="THAP"/>
    <property type="match status" value="1"/>
</dbReference>
<feature type="region of interest" description="Disordered" evidence="7">
    <location>
        <begin position="472"/>
        <end position="497"/>
    </location>
</feature>
<evidence type="ECO:0000256" key="2">
    <source>
        <dbReference type="ARBA" id="ARBA00022771"/>
    </source>
</evidence>
<dbReference type="InterPro" id="IPR006612">
    <property type="entry name" value="THAP_Znf"/>
</dbReference>
<proteinExistence type="predicted"/>
<feature type="compositionally biased region" description="Basic and acidic residues" evidence="7">
    <location>
        <begin position="788"/>
        <end position="802"/>
    </location>
</feature>
<evidence type="ECO:0000259" key="10">
    <source>
        <dbReference type="PROSITE" id="PS51507"/>
    </source>
</evidence>
<dbReference type="Gene3D" id="3.30.160.60">
    <property type="entry name" value="Classic Zinc Finger"/>
    <property type="match status" value="1"/>
</dbReference>
<dbReference type="SUPFAM" id="SSF46785">
    <property type="entry name" value="Winged helix' DNA-binding domain"/>
    <property type="match status" value="1"/>
</dbReference>
<dbReference type="PROSITE" id="PS50157">
    <property type="entry name" value="ZINC_FINGER_C2H2_2"/>
    <property type="match status" value="1"/>
</dbReference>
<feature type="region of interest" description="Disordered" evidence="7">
    <location>
        <begin position="631"/>
        <end position="713"/>
    </location>
</feature>
<dbReference type="PROSITE" id="PS51507">
    <property type="entry name" value="IRF_2"/>
    <property type="match status" value="1"/>
</dbReference>
<dbReference type="SUPFAM" id="SSF57716">
    <property type="entry name" value="Glucocorticoid receptor-like (DNA-binding domain)"/>
    <property type="match status" value="1"/>
</dbReference>
<evidence type="ECO:0000313" key="11">
    <source>
        <dbReference type="EMBL" id="JAR88663.1"/>
    </source>
</evidence>
<dbReference type="EMBL" id="GEGO01006741">
    <property type="protein sequence ID" value="JAR88663.1"/>
    <property type="molecule type" value="Transcribed_RNA"/>
</dbReference>
<dbReference type="SUPFAM" id="SSF57667">
    <property type="entry name" value="beta-beta-alpha zinc fingers"/>
    <property type="match status" value="1"/>
</dbReference>
<dbReference type="PROSITE" id="PS00028">
    <property type="entry name" value="ZINC_FINGER_C2H2_1"/>
    <property type="match status" value="1"/>
</dbReference>